<evidence type="ECO:0000256" key="1">
    <source>
        <dbReference type="PIRNR" id="PIRNR006386"/>
    </source>
</evidence>
<comment type="caution">
    <text evidence="4">The sequence shown here is derived from an EMBL/GenBank/DDBJ whole genome shotgun (WGS) entry which is preliminary data.</text>
</comment>
<name>A0ABS1DAL2_9PROT</name>
<reference evidence="4 5" key="1">
    <citation type="journal article" date="2020" name="Microorganisms">
        <title>Osmotic Adaptation and Compatible Solute Biosynthesis of Phototrophic Bacteria as Revealed from Genome Analyses.</title>
        <authorList>
            <person name="Imhoff J.F."/>
            <person name="Rahn T."/>
            <person name="Kunzel S."/>
            <person name="Keller A."/>
            <person name="Neulinger S.C."/>
        </authorList>
    </citation>
    <scope>NUCLEOTIDE SEQUENCE [LARGE SCALE GENOMIC DNA]</scope>
    <source>
        <strain evidence="4 5">DSM 9895</strain>
    </source>
</reference>
<dbReference type="InterPro" id="IPR044087">
    <property type="entry name" value="NahD-like"/>
</dbReference>
<dbReference type="Proteomes" id="UP001296873">
    <property type="component" value="Unassembled WGS sequence"/>
</dbReference>
<gene>
    <name evidence="4" type="ORF">CKO28_04275</name>
</gene>
<protein>
    <recommendedName>
        <fullName evidence="1">2-hydroxychromene-2-carboxylate isomerase</fullName>
        <ecNumber evidence="1">5.99.1.4</ecNumber>
    </recommendedName>
</protein>
<evidence type="ECO:0000313" key="4">
    <source>
        <dbReference type="EMBL" id="MBK1667259.1"/>
    </source>
</evidence>
<dbReference type="Gene3D" id="3.40.30.10">
    <property type="entry name" value="Glutaredoxin"/>
    <property type="match status" value="1"/>
</dbReference>
<evidence type="ECO:0000313" key="5">
    <source>
        <dbReference type="Proteomes" id="UP001296873"/>
    </source>
</evidence>
<dbReference type="Pfam" id="PF01323">
    <property type="entry name" value="DSBA"/>
    <property type="match status" value="1"/>
</dbReference>
<comment type="catalytic activity">
    <reaction evidence="1">
        <text>2-hydroxychromene-2-carboxylate = (3E)-4-(2-hydroxyphenyl)-2-oxobut-3-enoate</text>
        <dbReference type="Rhea" id="RHEA:27401"/>
        <dbReference type="ChEBI" id="CHEBI:59350"/>
        <dbReference type="ChEBI" id="CHEBI:59353"/>
        <dbReference type="EC" id="5.99.1.4"/>
    </reaction>
</comment>
<dbReference type="PANTHER" id="PTHR42943:SF13">
    <property type="entry name" value="GLUTATHIONE S-TRANSFERASE KAPPA-RELATED"/>
    <property type="match status" value="1"/>
</dbReference>
<evidence type="ECO:0000256" key="2">
    <source>
        <dbReference type="SAM" id="MobiDB-lite"/>
    </source>
</evidence>
<dbReference type="EC" id="5.99.1.4" evidence="1"/>
<dbReference type="CDD" id="cd03022">
    <property type="entry name" value="DsbA_HCCA_Iso"/>
    <property type="match status" value="1"/>
</dbReference>
<dbReference type="PANTHER" id="PTHR42943">
    <property type="entry name" value="GLUTATHIONE S-TRANSFERASE KAPPA"/>
    <property type="match status" value="1"/>
</dbReference>
<dbReference type="InterPro" id="IPR051924">
    <property type="entry name" value="GST_Kappa/NadH"/>
</dbReference>
<sequence length="224" mass="25197">MPGHGAPCQKRSRRVSVPRHNEEACRLMSKTIDYYFFTISPFAYLGSAQLERIARQTGAQINVRPIQVKTVFQETGGVPPAQRPQPRQDYRFVELDRWARERNLPLTKQPAHFPVPDQLSCAAVYAAEELGGDQLQLAHAILKACWAEERDVSDRATLHAIAGETGHDADALLDKAESQPMAQKVEQMTREAIDRGVFGSPWYIVDGEPFWGQDRLDMVARKLG</sequence>
<organism evidence="4 5">
    <name type="scientific">Rhodovibrio sodomensis</name>
    <dbReference type="NCBI Taxonomy" id="1088"/>
    <lineage>
        <taxon>Bacteria</taxon>
        <taxon>Pseudomonadati</taxon>
        <taxon>Pseudomonadota</taxon>
        <taxon>Alphaproteobacteria</taxon>
        <taxon>Rhodospirillales</taxon>
        <taxon>Rhodovibrionaceae</taxon>
        <taxon>Rhodovibrio</taxon>
    </lineage>
</organism>
<comment type="similarity">
    <text evidence="1">Belongs to the GST superfamily. NadH family.</text>
</comment>
<evidence type="ECO:0000259" key="3">
    <source>
        <dbReference type="Pfam" id="PF01323"/>
    </source>
</evidence>
<keyword evidence="5" id="KW-1185">Reference proteome</keyword>
<proteinExistence type="inferred from homology"/>
<keyword evidence="1" id="KW-0413">Isomerase</keyword>
<dbReference type="InterPro" id="IPR036249">
    <property type="entry name" value="Thioredoxin-like_sf"/>
</dbReference>
<dbReference type="EMBL" id="NRRL01000005">
    <property type="protein sequence ID" value="MBK1667259.1"/>
    <property type="molecule type" value="Genomic_DNA"/>
</dbReference>
<feature type="region of interest" description="Disordered" evidence="2">
    <location>
        <begin position="1"/>
        <end position="20"/>
    </location>
</feature>
<dbReference type="PIRSF" id="PIRSF006386">
    <property type="entry name" value="HCCAis_GSTk"/>
    <property type="match status" value="1"/>
</dbReference>
<dbReference type="InterPro" id="IPR014440">
    <property type="entry name" value="HCCAis_GSTk"/>
</dbReference>
<accession>A0ABS1DAL2</accession>
<dbReference type="InterPro" id="IPR001853">
    <property type="entry name" value="DSBA-like_thioredoxin_dom"/>
</dbReference>
<dbReference type="SUPFAM" id="SSF52833">
    <property type="entry name" value="Thioredoxin-like"/>
    <property type="match status" value="1"/>
</dbReference>
<feature type="domain" description="DSBA-like thioredoxin" evidence="3">
    <location>
        <begin position="31"/>
        <end position="223"/>
    </location>
</feature>